<name>L0WG70_9GAMM</name>
<comment type="caution">
    <text evidence="1">The sequence shown here is derived from an EMBL/GenBank/DDBJ whole genome shotgun (WGS) entry which is preliminary data.</text>
</comment>
<evidence type="ECO:0000313" key="1">
    <source>
        <dbReference type="EMBL" id="EKF75152.1"/>
    </source>
</evidence>
<dbReference type="AlphaFoldDB" id="L0WG70"/>
<dbReference type="PANTHER" id="PTHR43737">
    <property type="entry name" value="BLL7424 PROTEIN"/>
    <property type="match status" value="1"/>
</dbReference>
<dbReference type="RefSeq" id="WP_008928314.1">
    <property type="nucleotide sequence ID" value="NZ_AMRJ01000005.1"/>
</dbReference>
<dbReference type="InterPro" id="IPR010869">
    <property type="entry name" value="DUF1501"/>
</dbReference>
<sequence>MDRRQFLAALAGTATLTLWPGSPLRADQNTPPSRLIVIILRGALDGLSAAPAYGDKHFAALRGELNLGTPGRPGGPLKLDDTFALHPSLVHCHELYAQKAFAIVHACALPYHGRSHFDAQDCLENGANAPHACDSGWLNRALDALHQPQGLAIASGLPLLARGGAPFMTWSPTPGKTTPENLARQLEDAYNDDPALASAYTEAVRSQKMAPEQTGNSGQLAVVMEAAGKFLAEENGPHIAMVQDTGWDTHANQNAVLKRKLAQLDQGMHNMQAALEKNWSQTAVIIATEFGRTVAVNGTRGTDHGTGSVVMLAGGAINGGQVHGQWPGLATLKDDRDLMPANDIRAVFKGVLAEHLQLARNVLDSRVFPDSAAIAPITGLIRPRSRSRVGGHPI</sequence>
<reference evidence="1 2" key="1">
    <citation type="journal article" date="2012" name="J. Bacteriol.">
        <title>Genome Sequence of the Alkane-Degrading Bacterium Alcanivorax hongdengensis Type Strain A-11-3.</title>
        <authorList>
            <person name="Lai Q."/>
            <person name="Shao Z."/>
        </authorList>
    </citation>
    <scope>NUCLEOTIDE SEQUENCE [LARGE SCALE GENOMIC DNA]</scope>
    <source>
        <strain evidence="1 2">A-11-3</strain>
    </source>
</reference>
<dbReference type="Proteomes" id="UP000010164">
    <property type="component" value="Unassembled WGS sequence"/>
</dbReference>
<dbReference type="STRING" id="1177179.A11A3_05649"/>
<evidence type="ECO:0000313" key="2">
    <source>
        <dbReference type="Proteomes" id="UP000010164"/>
    </source>
</evidence>
<dbReference type="OrthoDB" id="9779968at2"/>
<keyword evidence="2" id="KW-1185">Reference proteome</keyword>
<dbReference type="PATRIC" id="fig|1177179.3.peg.1135"/>
<dbReference type="PANTHER" id="PTHR43737:SF1">
    <property type="entry name" value="DUF1501 DOMAIN-CONTAINING PROTEIN"/>
    <property type="match status" value="1"/>
</dbReference>
<organism evidence="1 2">
    <name type="scientific">Alcanivorax hongdengensis A-11-3</name>
    <dbReference type="NCBI Taxonomy" id="1177179"/>
    <lineage>
        <taxon>Bacteria</taxon>
        <taxon>Pseudomonadati</taxon>
        <taxon>Pseudomonadota</taxon>
        <taxon>Gammaproteobacteria</taxon>
        <taxon>Oceanospirillales</taxon>
        <taxon>Alcanivoracaceae</taxon>
        <taxon>Alcanivorax</taxon>
    </lineage>
</organism>
<accession>L0WG70</accession>
<evidence type="ECO:0008006" key="3">
    <source>
        <dbReference type="Google" id="ProtNLM"/>
    </source>
</evidence>
<gene>
    <name evidence="1" type="ORF">A11A3_05649</name>
</gene>
<protein>
    <recommendedName>
        <fullName evidence="3">DUF1501 domain-containing protein</fullName>
    </recommendedName>
</protein>
<proteinExistence type="predicted"/>
<dbReference type="EMBL" id="AMRJ01000005">
    <property type="protein sequence ID" value="EKF75152.1"/>
    <property type="molecule type" value="Genomic_DNA"/>
</dbReference>
<dbReference type="eggNOG" id="COG4102">
    <property type="taxonomic scope" value="Bacteria"/>
</dbReference>
<dbReference type="Pfam" id="PF07394">
    <property type="entry name" value="DUF1501"/>
    <property type="match status" value="1"/>
</dbReference>